<dbReference type="AlphaFoldDB" id="A0A150HSV4"/>
<keyword evidence="1" id="KW-0472">Membrane</keyword>
<evidence type="ECO:0000313" key="3">
    <source>
        <dbReference type="Proteomes" id="UP000075544"/>
    </source>
</evidence>
<feature type="transmembrane region" description="Helical" evidence="1">
    <location>
        <begin position="93"/>
        <end position="113"/>
    </location>
</feature>
<feature type="transmembrane region" description="Helical" evidence="1">
    <location>
        <begin position="39"/>
        <end position="56"/>
    </location>
</feature>
<comment type="caution">
    <text evidence="2">The sequence shown here is derived from an EMBL/GenBank/DDBJ whole genome shotgun (WGS) entry which is preliminary data.</text>
</comment>
<proteinExistence type="predicted"/>
<name>A0A150HSV4_9GAMM</name>
<gene>
    <name evidence="2" type="ORF">AVENLUH13518_02428</name>
</gene>
<reference evidence="2 3" key="1">
    <citation type="journal article" date="2016" name="Sci. Rep.">
        <title>Genomic and phenotypic characterization of the species Acinetobacter venetianus.</title>
        <authorList>
            <person name="Fondi M."/>
            <person name="Maida I."/>
            <person name="Perrin E."/>
            <person name="Orlandini V."/>
            <person name="La Torre L."/>
            <person name="Bosi E."/>
            <person name="Negroni A."/>
            <person name="Zanaroli G."/>
            <person name="Fava F."/>
            <person name="Decorosi F."/>
            <person name="Giovannetti L."/>
            <person name="Viti C."/>
            <person name="Vaneechoutte M."/>
            <person name="Dijkshoorn L."/>
            <person name="Fani R."/>
        </authorList>
    </citation>
    <scope>NUCLEOTIDE SEQUENCE [LARGE SCALE GENOMIC DNA]</scope>
    <source>
        <strain evidence="2 3">LUH13518</strain>
    </source>
</reference>
<evidence type="ECO:0000313" key="2">
    <source>
        <dbReference type="EMBL" id="KXZ69582.1"/>
    </source>
</evidence>
<keyword evidence="1" id="KW-1133">Transmembrane helix</keyword>
<dbReference type="RefSeq" id="WP_061525156.1">
    <property type="nucleotide sequence ID" value="NZ_JRHX01000073.1"/>
</dbReference>
<dbReference type="PATRIC" id="fig|52133.19.peg.2454"/>
<dbReference type="EMBL" id="JRHX01000073">
    <property type="protein sequence ID" value="KXZ69582.1"/>
    <property type="molecule type" value="Genomic_DNA"/>
</dbReference>
<protein>
    <recommendedName>
        <fullName evidence="4">DUF3325 domain-containing protein</fullName>
    </recommendedName>
</protein>
<dbReference type="Proteomes" id="UP000075544">
    <property type="component" value="Unassembled WGS sequence"/>
</dbReference>
<keyword evidence="1" id="KW-0812">Transmembrane</keyword>
<feature type="transmembrane region" description="Helical" evidence="1">
    <location>
        <begin position="68"/>
        <end position="87"/>
    </location>
</feature>
<organism evidence="2 3">
    <name type="scientific">Acinetobacter venetianus</name>
    <dbReference type="NCBI Taxonomy" id="52133"/>
    <lineage>
        <taxon>Bacteria</taxon>
        <taxon>Pseudomonadati</taxon>
        <taxon>Pseudomonadota</taxon>
        <taxon>Gammaproteobacteria</taxon>
        <taxon>Moraxellales</taxon>
        <taxon>Moraxellaceae</taxon>
        <taxon>Acinetobacter</taxon>
    </lineage>
</organism>
<accession>A0A150HSV4</accession>
<evidence type="ECO:0008006" key="4">
    <source>
        <dbReference type="Google" id="ProtNLM"/>
    </source>
</evidence>
<evidence type="ECO:0000256" key="1">
    <source>
        <dbReference type="SAM" id="Phobius"/>
    </source>
</evidence>
<sequence>MSFAALFWSLAAVMQGCMLSQFGQKHLKYDGLNQNLKRVLPWLTVLFLVLSLLMNCHYEGPSVGPLTWLFVILTTAFFLQVLSFYLFRKYFILIWFGSIIFAFIFTALELLAFI</sequence>